<evidence type="ECO:0000256" key="1">
    <source>
        <dbReference type="ARBA" id="ARBA00013267"/>
    </source>
</evidence>
<dbReference type="Pfam" id="PF01171">
    <property type="entry name" value="ATP_bind_3"/>
    <property type="match status" value="1"/>
</dbReference>
<evidence type="ECO:0000256" key="4">
    <source>
        <dbReference type="ARBA" id="ARBA00022741"/>
    </source>
</evidence>
<keyword evidence="4" id="KW-0547">Nucleotide-binding</keyword>
<keyword evidence="3" id="KW-0819">tRNA processing</keyword>
<dbReference type="InterPro" id="IPR014729">
    <property type="entry name" value="Rossmann-like_a/b/a_fold"/>
</dbReference>
<evidence type="ECO:0000256" key="2">
    <source>
        <dbReference type="ARBA" id="ARBA00022598"/>
    </source>
</evidence>
<dbReference type="GO" id="GO:0008033">
    <property type="term" value="P:tRNA processing"/>
    <property type="evidence" value="ECO:0007669"/>
    <property type="project" value="UniProtKB-KW"/>
</dbReference>
<organism evidence="8 9">
    <name type="scientific">Glarea lozoyensis (strain ATCC 20868 / MF5171)</name>
    <dbReference type="NCBI Taxonomy" id="1116229"/>
    <lineage>
        <taxon>Eukaryota</taxon>
        <taxon>Fungi</taxon>
        <taxon>Dikarya</taxon>
        <taxon>Ascomycota</taxon>
        <taxon>Pezizomycotina</taxon>
        <taxon>Leotiomycetes</taxon>
        <taxon>Helotiales</taxon>
        <taxon>Helotiaceae</taxon>
        <taxon>Glarea</taxon>
    </lineage>
</organism>
<evidence type="ECO:0000313" key="8">
    <source>
        <dbReference type="EMBL" id="EPE25769.1"/>
    </source>
</evidence>
<dbReference type="NCBIfam" id="TIGR02432">
    <property type="entry name" value="lysidine_TilS_N"/>
    <property type="match status" value="1"/>
</dbReference>
<dbReference type="CDD" id="cd01992">
    <property type="entry name" value="TilS_N"/>
    <property type="match status" value="1"/>
</dbReference>
<dbReference type="RefSeq" id="XP_008087088.1">
    <property type="nucleotide sequence ID" value="XM_008088897.1"/>
</dbReference>
<dbReference type="HAMAP" id="MF_01161">
    <property type="entry name" value="tRNA_Ile_lys_synt"/>
    <property type="match status" value="1"/>
</dbReference>
<dbReference type="EMBL" id="KE145371">
    <property type="protein sequence ID" value="EPE25769.1"/>
    <property type="molecule type" value="Genomic_DNA"/>
</dbReference>
<dbReference type="AlphaFoldDB" id="S3CKP6"/>
<dbReference type="PANTHER" id="PTHR43033">
    <property type="entry name" value="TRNA(ILE)-LYSIDINE SYNTHASE-RELATED"/>
    <property type="match status" value="1"/>
</dbReference>
<dbReference type="GO" id="GO:0005524">
    <property type="term" value="F:ATP binding"/>
    <property type="evidence" value="ECO:0007669"/>
    <property type="project" value="UniProtKB-KW"/>
</dbReference>
<dbReference type="InterPro" id="IPR012094">
    <property type="entry name" value="tRNA_Ile_lys_synt"/>
</dbReference>
<comment type="catalytic activity">
    <reaction evidence="6">
        <text>cytidine(34) in tRNA(Ile2) + L-lysine + ATP = lysidine(34) in tRNA(Ile2) + AMP + diphosphate + H(+)</text>
        <dbReference type="Rhea" id="RHEA:43744"/>
        <dbReference type="Rhea" id="RHEA-COMP:10625"/>
        <dbReference type="Rhea" id="RHEA-COMP:10670"/>
        <dbReference type="ChEBI" id="CHEBI:15378"/>
        <dbReference type="ChEBI" id="CHEBI:30616"/>
        <dbReference type="ChEBI" id="CHEBI:32551"/>
        <dbReference type="ChEBI" id="CHEBI:33019"/>
        <dbReference type="ChEBI" id="CHEBI:82748"/>
        <dbReference type="ChEBI" id="CHEBI:83665"/>
        <dbReference type="ChEBI" id="CHEBI:456215"/>
        <dbReference type="EC" id="6.3.4.19"/>
    </reaction>
</comment>
<keyword evidence="2" id="KW-0436">Ligase</keyword>
<evidence type="ECO:0000313" key="9">
    <source>
        <dbReference type="Proteomes" id="UP000016922"/>
    </source>
</evidence>
<dbReference type="PANTHER" id="PTHR43033:SF1">
    <property type="entry name" value="TRNA(ILE)-LYSIDINE SYNTHASE-RELATED"/>
    <property type="match status" value="1"/>
</dbReference>
<keyword evidence="5" id="KW-0067">ATP-binding</keyword>
<dbReference type="Proteomes" id="UP000016922">
    <property type="component" value="Unassembled WGS sequence"/>
</dbReference>
<dbReference type="STRING" id="1116229.S3CKP6"/>
<dbReference type="Gene3D" id="3.40.50.620">
    <property type="entry name" value="HUPs"/>
    <property type="match status" value="1"/>
</dbReference>
<keyword evidence="9" id="KW-1185">Reference proteome</keyword>
<dbReference type="InterPro" id="IPR011063">
    <property type="entry name" value="TilS/TtcA_N"/>
</dbReference>
<dbReference type="GO" id="GO:0016787">
    <property type="term" value="F:hydrolase activity"/>
    <property type="evidence" value="ECO:0007669"/>
    <property type="project" value="UniProtKB-KW"/>
</dbReference>
<dbReference type="EC" id="6.3.4.19" evidence="1"/>
<dbReference type="SUPFAM" id="SSF52402">
    <property type="entry name" value="Adenine nucleotide alpha hydrolases-like"/>
    <property type="match status" value="1"/>
</dbReference>
<reference evidence="8 9" key="1">
    <citation type="journal article" date="2013" name="BMC Genomics">
        <title>Genomics-driven discovery of the pneumocandin biosynthetic gene cluster in the fungus Glarea lozoyensis.</title>
        <authorList>
            <person name="Chen L."/>
            <person name="Yue Q."/>
            <person name="Zhang X."/>
            <person name="Xiang M."/>
            <person name="Wang C."/>
            <person name="Li S."/>
            <person name="Che Y."/>
            <person name="Ortiz-Lopez F.J."/>
            <person name="Bills G.F."/>
            <person name="Liu X."/>
            <person name="An Z."/>
        </authorList>
    </citation>
    <scope>NUCLEOTIDE SEQUENCE [LARGE SCALE GENOMIC DNA]</scope>
    <source>
        <strain evidence="9">ATCC 20868 / MF5171</strain>
    </source>
</reference>
<evidence type="ECO:0000259" key="7">
    <source>
        <dbReference type="Pfam" id="PF01171"/>
    </source>
</evidence>
<accession>S3CKP6</accession>
<sequence length="554" mass="61330">MTFNHISKATALANPVTLREFAVALSKTWGTTNKANPSRTIGLAISGGVDSMALAALCLKVKSSASVPSQMQFRAFVIDHAARPSSSEEAIQVVQVLEQKGIPGQVLNVAWEGQLKPSELSNFESLARKHRYQLLGKACKQHGITSLLVAHHQDDQAETVLMRILAGQRGPALQGIKGENGIPECYGLHGIWESGEISTTTFGSVEDTGQLQIETGGIRIQRPLLGFSKDRLIATCEAEDMTWFEDQSNQDPTLTTRNAIRHLYRVNKVPSALSKDRLLHLTERCHAAATLRDGLKKHYLAKCEVTRFASRSGTIIIKFSDLNDHDLMLAATLLRHIIMLITPEEHVSVSSLHGAVKHVFDQRDAGQSTASAIRFNVAGVLFESLKEDITLNNYTEVPKRTPQSRWLICRQTYLSSVPKPSFSVAPCPPQETVWSDWQLWDGRYWIRLVHHFGKPLVIRPFSPGDVAKFRRSLSLAGAKNLRRYFATIAKGAIRYTLPCIVAEDNGEETVVGLPSLDLYSSSAPMKCQIRYKKIYLDGLSLQTGQEKSQPVKDG</sequence>
<feature type="domain" description="tRNA(Ile)-lysidine/2-thiocytidine synthase N-terminal" evidence="7">
    <location>
        <begin position="41"/>
        <end position="262"/>
    </location>
</feature>
<dbReference type="OrthoDB" id="434144at2759"/>
<dbReference type="KEGG" id="glz:GLAREA_01681"/>
<evidence type="ECO:0000256" key="5">
    <source>
        <dbReference type="ARBA" id="ARBA00022840"/>
    </source>
</evidence>
<evidence type="ECO:0000256" key="3">
    <source>
        <dbReference type="ARBA" id="ARBA00022694"/>
    </source>
</evidence>
<dbReference type="GeneID" id="19460739"/>
<proteinExistence type="inferred from homology"/>
<protein>
    <recommendedName>
        <fullName evidence="1">tRNA(Ile)-lysidine synthetase</fullName>
        <ecNumber evidence="1">6.3.4.19</ecNumber>
    </recommendedName>
</protein>
<dbReference type="eggNOG" id="ENOG502RZPD">
    <property type="taxonomic scope" value="Eukaryota"/>
</dbReference>
<dbReference type="GO" id="GO:0032267">
    <property type="term" value="F:tRNA(Ile)-lysidine synthase activity"/>
    <property type="evidence" value="ECO:0007669"/>
    <property type="project" value="UniProtKB-EC"/>
</dbReference>
<evidence type="ECO:0000256" key="6">
    <source>
        <dbReference type="ARBA" id="ARBA00048539"/>
    </source>
</evidence>
<dbReference type="HOGENOM" id="CLU_015599_1_0_1"/>
<gene>
    <name evidence="8" type="ORF">GLAREA_01681</name>
</gene>
<keyword evidence="8" id="KW-0378">Hydrolase</keyword>
<name>S3CKP6_GLAL2</name>
<dbReference type="InterPro" id="IPR012795">
    <property type="entry name" value="tRNA_Ile_lys_synt_N"/>
</dbReference>
<dbReference type="OMA" id="ARIPECH"/>